<dbReference type="RefSeq" id="XP_019046530.1">
    <property type="nucleotide sequence ID" value="XM_019191900.1"/>
</dbReference>
<reference evidence="3" key="3">
    <citation type="submission" date="2014-01" db="EMBL/GenBank/DDBJ databases">
        <title>Evolution of pathogenesis and genome organization in the Tremellales.</title>
        <authorList>
            <person name="Cuomo C."/>
            <person name="Litvintseva A."/>
            <person name="Heitman J."/>
            <person name="Chen Y."/>
            <person name="Sun S."/>
            <person name="Springer D."/>
            <person name="Dromer F."/>
            <person name="Young S."/>
            <person name="Zeng Q."/>
            <person name="Chapman S."/>
            <person name="Gujja S."/>
            <person name="Saif S."/>
            <person name="Birren B."/>
        </authorList>
    </citation>
    <scope>NUCLEOTIDE SEQUENCE</scope>
    <source>
        <strain evidence="3">CBS 10118</strain>
    </source>
</reference>
<feature type="compositionally biased region" description="Acidic residues" evidence="1">
    <location>
        <begin position="95"/>
        <end position="105"/>
    </location>
</feature>
<dbReference type="InterPro" id="IPR056136">
    <property type="entry name" value="DUF7719"/>
</dbReference>
<evidence type="ECO:0000313" key="3">
    <source>
        <dbReference type="EMBL" id="OCF25460.1"/>
    </source>
</evidence>
<evidence type="ECO:0000313" key="5">
    <source>
        <dbReference type="Proteomes" id="UP000092730"/>
    </source>
</evidence>
<dbReference type="GeneID" id="30209679"/>
<dbReference type="PANTHER" id="PTHR37846:SF1">
    <property type="entry name" value="DEACETYLASE-LIKE PROTEIN"/>
    <property type="match status" value="1"/>
</dbReference>
<dbReference type="KEGG" id="kbi:30209679"/>
<name>A0A1B9G383_9TREE</name>
<dbReference type="Proteomes" id="UP000092730">
    <property type="component" value="Chromosome 4"/>
</dbReference>
<sequence>MAILEELPQSPSPTQPSTRQRKTKNKAKTKEEPTIPLKKPSTLPFSTSKPLIDVDLPDNAGVYTINPGEIISEDHITQSERTSLKRHGERKGEGGEGEGEGEEEEDDEIFNTLIVAVPFTFLYLLLDILVHLQYNHRPGTEHLVRGCVVALPTNRHANHWITNSFLISSSIIAGCRLIWLVNKASWSVVTAEAPPVGTLWILTIVQLPLSRAVLALLAVGGWIWWKGMKLMP</sequence>
<feature type="region of interest" description="Disordered" evidence="1">
    <location>
        <begin position="71"/>
        <end position="105"/>
    </location>
</feature>
<reference evidence="4" key="2">
    <citation type="submission" date="2013-07" db="EMBL/GenBank/DDBJ databases">
        <authorList>
            <consortium name="The Broad Institute Genome Sequencing Platform"/>
            <person name="Cuomo C."/>
            <person name="Litvintseva A."/>
            <person name="Chen Y."/>
            <person name="Heitman J."/>
            <person name="Sun S."/>
            <person name="Springer D."/>
            <person name="Dromer F."/>
            <person name="Young S.K."/>
            <person name="Zeng Q."/>
            <person name="Gargeya S."/>
            <person name="Fitzgerald M."/>
            <person name="Abouelleil A."/>
            <person name="Alvarado L."/>
            <person name="Berlin A.M."/>
            <person name="Chapman S.B."/>
            <person name="Dewar J."/>
            <person name="Goldberg J."/>
            <person name="Griggs A."/>
            <person name="Gujja S."/>
            <person name="Hansen M."/>
            <person name="Howarth C."/>
            <person name="Imamovic A."/>
            <person name="Larimer J."/>
            <person name="McCowan C."/>
            <person name="Murphy C."/>
            <person name="Pearson M."/>
            <person name="Priest M."/>
            <person name="Roberts A."/>
            <person name="Saif S."/>
            <person name="Shea T."/>
            <person name="Sykes S."/>
            <person name="Wortman J."/>
            <person name="Nusbaum C."/>
            <person name="Birren B."/>
        </authorList>
    </citation>
    <scope>NUCLEOTIDE SEQUENCE</scope>
    <source>
        <strain evidence="4">CBS 10118</strain>
    </source>
</reference>
<organism evidence="3">
    <name type="scientific">Kwoniella bestiolae CBS 10118</name>
    <dbReference type="NCBI Taxonomy" id="1296100"/>
    <lineage>
        <taxon>Eukaryota</taxon>
        <taxon>Fungi</taxon>
        <taxon>Dikarya</taxon>
        <taxon>Basidiomycota</taxon>
        <taxon>Agaricomycotina</taxon>
        <taxon>Tremellomycetes</taxon>
        <taxon>Tremellales</taxon>
        <taxon>Cryptococcaceae</taxon>
        <taxon>Kwoniella</taxon>
    </lineage>
</organism>
<evidence type="ECO:0000256" key="1">
    <source>
        <dbReference type="SAM" id="MobiDB-lite"/>
    </source>
</evidence>
<dbReference type="STRING" id="1296100.A0A1B9G383"/>
<reference evidence="3" key="1">
    <citation type="submission" date="2013-07" db="EMBL/GenBank/DDBJ databases">
        <title>The Genome Sequence of Cryptococcus bestiolae CBS10118.</title>
        <authorList>
            <consortium name="The Broad Institute Genome Sequencing Platform"/>
            <person name="Cuomo C."/>
            <person name="Litvintseva A."/>
            <person name="Chen Y."/>
            <person name="Heitman J."/>
            <person name="Sun S."/>
            <person name="Springer D."/>
            <person name="Dromer F."/>
            <person name="Young S.K."/>
            <person name="Zeng Q."/>
            <person name="Gargeya S."/>
            <person name="Fitzgerald M."/>
            <person name="Abouelleil A."/>
            <person name="Alvarado L."/>
            <person name="Berlin A.M."/>
            <person name="Chapman S.B."/>
            <person name="Dewar J."/>
            <person name="Goldberg J."/>
            <person name="Griggs A."/>
            <person name="Gujja S."/>
            <person name="Hansen M."/>
            <person name="Howarth C."/>
            <person name="Imamovic A."/>
            <person name="Larimer J."/>
            <person name="McCowan C."/>
            <person name="Murphy C."/>
            <person name="Pearson M."/>
            <person name="Priest M."/>
            <person name="Roberts A."/>
            <person name="Saif S."/>
            <person name="Shea T."/>
            <person name="Sykes S."/>
            <person name="Wortman J."/>
            <person name="Nusbaum C."/>
            <person name="Birren B."/>
        </authorList>
    </citation>
    <scope>NUCLEOTIDE SEQUENCE [LARGE SCALE GENOMIC DNA]</scope>
    <source>
        <strain evidence="3">CBS 10118</strain>
    </source>
</reference>
<protein>
    <recommendedName>
        <fullName evidence="2">DUF7719 domain-containing protein</fullName>
    </recommendedName>
</protein>
<dbReference type="Pfam" id="PF24841">
    <property type="entry name" value="DUF7719"/>
    <property type="match status" value="1"/>
</dbReference>
<evidence type="ECO:0000259" key="2">
    <source>
        <dbReference type="Pfam" id="PF24841"/>
    </source>
</evidence>
<evidence type="ECO:0000313" key="4">
    <source>
        <dbReference type="EMBL" id="WVW84128.1"/>
    </source>
</evidence>
<reference evidence="4" key="4">
    <citation type="submission" date="2024-02" db="EMBL/GenBank/DDBJ databases">
        <title>Comparative genomics of Cryptococcus and Kwoniella reveals pathogenesis evolution and contrasting modes of karyotype evolution via chromosome fusion or intercentromeric recombination.</title>
        <authorList>
            <person name="Coelho M.A."/>
            <person name="David-Palma M."/>
            <person name="Shea T."/>
            <person name="Bowers K."/>
            <person name="McGinley-Smith S."/>
            <person name="Mohammad A.W."/>
            <person name="Gnirke A."/>
            <person name="Yurkov A.M."/>
            <person name="Nowrousian M."/>
            <person name="Sun S."/>
            <person name="Cuomo C.A."/>
            <person name="Heitman J."/>
        </authorList>
    </citation>
    <scope>NUCLEOTIDE SEQUENCE</scope>
    <source>
        <strain evidence="4">CBS 10118</strain>
    </source>
</reference>
<accession>A0A1B9G383</accession>
<dbReference type="EMBL" id="CP144544">
    <property type="protein sequence ID" value="WVW84128.1"/>
    <property type="molecule type" value="Genomic_DNA"/>
</dbReference>
<dbReference type="OrthoDB" id="5597489at2759"/>
<keyword evidence="5" id="KW-1185">Reference proteome</keyword>
<proteinExistence type="predicted"/>
<dbReference type="AlphaFoldDB" id="A0A1B9G383"/>
<feature type="domain" description="DUF7719" evidence="2">
    <location>
        <begin position="163"/>
        <end position="229"/>
    </location>
</feature>
<dbReference type="EMBL" id="KI894021">
    <property type="protein sequence ID" value="OCF25460.1"/>
    <property type="molecule type" value="Genomic_DNA"/>
</dbReference>
<dbReference type="PANTHER" id="PTHR37846">
    <property type="entry name" value="YALI0B21296P"/>
    <property type="match status" value="1"/>
</dbReference>
<gene>
    <name evidence="3" type="ORF">I302_05280</name>
    <name evidence="4" type="ORF">I302_106157</name>
</gene>
<feature type="region of interest" description="Disordered" evidence="1">
    <location>
        <begin position="1"/>
        <end position="52"/>
    </location>
</feature>
<dbReference type="VEuPathDB" id="FungiDB:I302_05280"/>